<comment type="caution">
    <text evidence="2">The sequence shown here is derived from an EMBL/GenBank/DDBJ whole genome shotgun (WGS) entry which is preliminary data.</text>
</comment>
<sequence length="40" mass="4885">METIQIDIWFWLALMITLGSFTLGYYIHMFLNDERVEEED</sequence>
<keyword evidence="1" id="KW-0472">Membrane</keyword>
<dbReference type="EMBL" id="BQKE01000002">
    <property type="protein sequence ID" value="GJM62694.1"/>
    <property type="molecule type" value="Genomic_DNA"/>
</dbReference>
<organism evidence="2 3">
    <name type="scientific">Persicobacter diffluens</name>
    <dbReference type="NCBI Taxonomy" id="981"/>
    <lineage>
        <taxon>Bacteria</taxon>
        <taxon>Pseudomonadati</taxon>
        <taxon>Bacteroidota</taxon>
        <taxon>Cytophagia</taxon>
        <taxon>Cytophagales</taxon>
        <taxon>Persicobacteraceae</taxon>
        <taxon>Persicobacter</taxon>
    </lineage>
</organism>
<accession>A0AAN5AKZ0</accession>
<evidence type="ECO:0000313" key="3">
    <source>
        <dbReference type="Proteomes" id="UP001310022"/>
    </source>
</evidence>
<evidence type="ECO:0000313" key="2">
    <source>
        <dbReference type="EMBL" id="GJM62694.1"/>
    </source>
</evidence>
<dbReference type="RefSeq" id="WP_338237938.1">
    <property type="nucleotide sequence ID" value="NZ_BQKE01000002.1"/>
</dbReference>
<gene>
    <name evidence="2" type="ORF">PEDI_32460</name>
</gene>
<proteinExistence type="predicted"/>
<dbReference type="AlphaFoldDB" id="A0AAN5AKZ0"/>
<feature type="transmembrane region" description="Helical" evidence="1">
    <location>
        <begin position="6"/>
        <end position="27"/>
    </location>
</feature>
<protein>
    <submittedName>
        <fullName evidence="2">Uncharacterized protein</fullName>
    </submittedName>
</protein>
<keyword evidence="3" id="KW-1185">Reference proteome</keyword>
<keyword evidence="1" id="KW-0812">Transmembrane</keyword>
<name>A0AAN5AKZ0_9BACT</name>
<dbReference type="Proteomes" id="UP001310022">
    <property type="component" value="Unassembled WGS sequence"/>
</dbReference>
<evidence type="ECO:0000256" key="1">
    <source>
        <dbReference type="SAM" id="Phobius"/>
    </source>
</evidence>
<reference evidence="2 3" key="1">
    <citation type="submission" date="2021-12" db="EMBL/GenBank/DDBJ databases">
        <title>Genome sequencing of bacteria with rrn-lacking chromosome and rrn-plasmid.</title>
        <authorList>
            <person name="Anda M."/>
            <person name="Iwasaki W."/>
        </authorList>
    </citation>
    <scope>NUCLEOTIDE SEQUENCE [LARGE SCALE GENOMIC DNA]</scope>
    <source>
        <strain evidence="2 3">NBRC 15940</strain>
    </source>
</reference>
<keyword evidence="1" id="KW-1133">Transmembrane helix</keyword>